<gene>
    <name evidence="2" type="ORF">LAESUDRAFT_714143</name>
</gene>
<dbReference type="EMBL" id="KV427623">
    <property type="protein sequence ID" value="KZT06698.1"/>
    <property type="molecule type" value="Genomic_DNA"/>
</dbReference>
<dbReference type="GeneID" id="63824077"/>
<name>A0A165EC09_9APHY</name>
<reference evidence="2 3" key="1">
    <citation type="journal article" date="2016" name="Mol. Biol. Evol.">
        <title>Comparative Genomics of Early-Diverging Mushroom-Forming Fungi Provides Insights into the Origins of Lignocellulose Decay Capabilities.</title>
        <authorList>
            <person name="Nagy L.G."/>
            <person name="Riley R."/>
            <person name="Tritt A."/>
            <person name="Adam C."/>
            <person name="Daum C."/>
            <person name="Floudas D."/>
            <person name="Sun H."/>
            <person name="Yadav J.S."/>
            <person name="Pangilinan J."/>
            <person name="Larsson K.H."/>
            <person name="Matsuura K."/>
            <person name="Barry K."/>
            <person name="Labutti K."/>
            <person name="Kuo R."/>
            <person name="Ohm R.A."/>
            <person name="Bhattacharya S.S."/>
            <person name="Shirouzu T."/>
            <person name="Yoshinaga Y."/>
            <person name="Martin F.M."/>
            <person name="Grigoriev I.V."/>
            <person name="Hibbett D.S."/>
        </authorList>
    </citation>
    <scope>NUCLEOTIDE SEQUENCE [LARGE SCALE GENOMIC DNA]</scope>
    <source>
        <strain evidence="2 3">93-53</strain>
    </source>
</reference>
<organism evidence="2 3">
    <name type="scientific">Laetiporus sulphureus 93-53</name>
    <dbReference type="NCBI Taxonomy" id="1314785"/>
    <lineage>
        <taxon>Eukaryota</taxon>
        <taxon>Fungi</taxon>
        <taxon>Dikarya</taxon>
        <taxon>Basidiomycota</taxon>
        <taxon>Agaricomycotina</taxon>
        <taxon>Agaricomycetes</taxon>
        <taxon>Polyporales</taxon>
        <taxon>Laetiporus</taxon>
    </lineage>
</organism>
<dbReference type="AlphaFoldDB" id="A0A165EC09"/>
<sequence>MSHISKVDSDEDEHKPHTKHVNDIVRKLTANFPAISQAREEANRTFHRAEQVAKSPEKKNICIGPLKGVGKANLASGSKATIARVVSGSARVVSISVFPVRLKNVYQQQLQNLGLGILNVQNEFLFWKSWTPAQMHAFLCNHLPMFFCYLAMKDPWVLTIGAHDDEELALLELLYVLLSKEDWSMNVVNISHPDESNYFTYKSRSSMTWQDSHVWIGLREIIDLDDFKEWAEQQKVDSAQVGREDGKSASIASEGSDLKGKAKVPANPQSNTTTMVAKHPFLLFLEDDTDDEIIERGLHSPSPTDSAHLKRIKRSKILSEVDVAVGGSSSMASGSLTDAASIAAASDAEESTPAAKGGRIDIDLSNVPDSKDEQPTTPIAQPHGGPVQGDDLKWQWVESVGMRKRTQRDGKHITGGSTHGAGLRWVRLPWRYSSWCWSIMRKDDGWRDERHRSLEYIGNVGHEASLWNPHDAKDGKTP</sequence>
<evidence type="ECO:0000256" key="1">
    <source>
        <dbReference type="SAM" id="MobiDB-lite"/>
    </source>
</evidence>
<feature type="region of interest" description="Disordered" evidence="1">
    <location>
        <begin position="347"/>
        <end position="390"/>
    </location>
</feature>
<accession>A0A165EC09</accession>
<protein>
    <submittedName>
        <fullName evidence="2">Uncharacterized protein</fullName>
    </submittedName>
</protein>
<feature type="region of interest" description="Disordered" evidence="1">
    <location>
        <begin position="1"/>
        <end position="21"/>
    </location>
</feature>
<keyword evidence="3" id="KW-1185">Reference proteome</keyword>
<evidence type="ECO:0000313" key="3">
    <source>
        <dbReference type="Proteomes" id="UP000076871"/>
    </source>
</evidence>
<proteinExistence type="predicted"/>
<dbReference type="RefSeq" id="XP_040764438.1">
    <property type="nucleotide sequence ID" value="XM_040907048.1"/>
</dbReference>
<dbReference type="Proteomes" id="UP000076871">
    <property type="component" value="Unassembled WGS sequence"/>
</dbReference>
<feature type="region of interest" description="Disordered" evidence="1">
    <location>
        <begin position="237"/>
        <end position="272"/>
    </location>
</feature>
<dbReference type="InParanoid" id="A0A165EC09"/>
<evidence type="ECO:0000313" key="2">
    <source>
        <dbReference type="EMBL" id="KZT06698.1"/>
    </source>
</evidence>